<dbReference type="AlphaFoldDB" id="A0A3M7SMZ0"/>
<evidence type="ECO:0000313" key="2">
    <source>
        <dbReference type="Proteomes" id="UP000276133"/>
    </source>
</evidence>
<dbReference type="EMBL" id="REGN01001098">
    <property type="protein sequence ID" value="RNA37072.1"/>
    <property type="molecule type" value="Genomic_DNA"/>
</dbReference>
<protein>
    <submittedName>
        <fullName evidence="1">Uncharacterized protein</fullName>
    </submittedName>
</protein>
<reference evidence="1 2" key="1">
    <citation type="journal article" date="2018" name="Sci. Rep.">
        <title>Genomic signatures of local adaptation to the degree of environmental predictability in rotifers.</title>
        <authorList>
            <person name="Franch-Gras L."/>
            <person name="Hahn C."/>
            <person name="Garcia-Roger E.M."/>
            <person name="Carmona M.J."/>
            <person name="Serra M."/>
            <person name="Gomez A."/>
        </authorList>
    </citation>
    <scope>NUCLEOTIDE SEQUENCE [LARGE SCALE GENOMIC DNA]</scope>
    <source>
        <strain evidence="1">HYR1</strain>
    </source>
</reference>
<gene>
    <name evidence="1" type="ORF">BpHYR1_010267</name>
</gene>
<keyword evidence="2" id="KW-1185">Reference proteome</keyword>
<evidence type="ECO:0000313" key="1">
    <source>
        <dbReference type="EMBL" id="RNA37072.1"/>
    </source>
</evidence>
<accession>A0A3M7SMZ0</accession>
<organism evidence="1 2">
    <name type="scientific">Brachionus plicatilis</name>
    <name type="common">Marine rotifer</name>
    <name type="synonym">Brachionus muelleri</name>
    <dbReference type="NCBI Taxonomy" id="10195"/>
    <lineage>
        <taxon>Eukaryota</taxon>
        <taxon>Metazoa</taxon>
        <taxon>Spiralia</taxon>
        <taxon>Gnathifera</taxon>
        <taxon>Rotifera</taxon>
        <taxon>Eurotatoria</taxon>
        <taxon>Monogononta</taxon>
        <taxon>Pseudotrocha</taxon>
        <taxon>Ploima</taxon>
        <taxon>Brachionidae</taxon>
        <taxon>Brachionus</taxon>
    </lineage>
</organism>
<comment type="caution">
    <text evidence="1">The sequence shown here is derived from an EMBL/GenBank/DDBJ whole genome shotgun (WGS) entry which is preliminary data.</text>
</comment>
<proteinExistence type="predicted"/>
<sequence length="61" mass="7253">MKQSFKKVVVHAIRANWSFWQADFYSQFLMAMTSITKKKGFEKLYKIHKSQVKYKSGLGLY</sequence>
<name>A0A3M7SMZ0_BRAPC</name>
<dbReference type="Proteomes" id="UP000276133">
    <property type="component" value="Unassembled WGS sequence"/>
</dbReference>